<dbReference type="EMBL" id="LUGH01001161">
    <property type="protein sequence ID" value="OBZ81537.1"/>
    <property type="molecule type" value="Genomic_DNA"/>
</dbReference>
<organism evidence="1 2">
    <name type="scientific">Choanephora cucurbitarum</name>
    <dbReference type="NCBI Taxonomy" id="101091"/>
    <lineage>
        <taxon>Eukaryota</taxon>
        <taxon>Fungi</taxon>
        <taxon>Fungi incertae sedis</taxon>
        <taxon>Mucoromycota</taxon>
        <taxon>Mucoromycotina</taxon>
        <taxon>Mucoromycetes</taxon>
        <taxon>Mucorales</taxon>
        <taxon>Mucorineae</taxon>
        <taxon>Choanephoraceae</taxon>
        <taxon>Choanephoroideae</taxon>
        <taxon>Choanephora</taxon>
    </lineage>
</organism>
<keyword evidence="2" id="KW-1185">Reference proteome</keyword>
<reference evidence="1 2" key="1">
    <citation type="submission" date="2016-03" db="EMBL/GenBank/DDBJ databases">
        <title>Choanephora cucurbitarum.</title>
        <authorList>
            <person name="Min B."/>
            <person name="Park H."/>
            <person name="Park J.-H."/>
            <person name="Shin H.-D."/>
            <person name="Choi I.-G."/>
        </authorList>
    </citation>
    <scope>NUCLEOTIDE SEQUENCE [LARGE SCALE GENOMIC DNA]</scope>
    <source>
        <strain evidence="1 2">KUS-F28377</strain>
    </source>
</reference>
<protein>
    <submittedName>
        <fullName evidence="1">Uncharacterized protein</fullName>
    </submittedName>
</protein>
<dbReference type="Proteomes" id="UP000093000">
    <property type="component" value="Unassembled WGS sequence"/>
</dbReference>
<comment type="caution">
    <text evidence="1">The sequence shown here is derived from an EMBL/GenBank/DDBJ whole genome shotgun (WGS) entry which is preliminary data.</text>
</comment>
<dbReference type="AlphaFoldDB" id="A0A1C7MXI0"/>
<feature type="non-terminal residue" evidence="1">
    <location>
        <position position="1"/>
    </location>
</feature>
<gene>
    <name evidence="1" type="ORF">A0J61_10413</name>
</gene>
<proteinExistence type="predicted"/>
<accession>A0A1C7MXI0</accession>
<evidence type="ECO:0000313" key="1">
    <source>
        <dbReference type="EMBL" id="OBZ81537.1"/>
    </source>
</evidence>
<dbReference type="InParanoid" id="A0A1C7MXI0"/>
<sequence length="35" mass="4032">DILRPYLTECYCSGYTTNSIDLVATLMRSISWSEE</sequence>
<evidence type="ECO:0000313" key="2">
    <source>
        <dbReference type="Proteomes" id="UP000093000"/>
    </source>
</evidence>
<name>A0A1C7MXI0_9FUNG</name>